<evidence type="ECO:0000256" key="1">
    <source>
        <dbReference type="SAM" id="Phobius"/>
    </source>
</evidence>
<dbReference type="Pfam" id="PF13828">
    <property type="entry name" value="DUF4190"/>
    <property type="match status" value="1"/>
</dbReference>
<dbReference type="EMBL" id="CP024848">
    <property type="protein sequence ID" value="AXI09965.1"/>
    <property type="molecule type" value="Genomic_DNA"/>
</dbReference>
<organism evidence="3 4">
    <name type="scientific">Oceanobacillus zhaokaii</name>
    <dbReference type="NCBI Taxonomy" id="2052660"/>
    <lineage>
        <taxon>Bacteria</taxon>
        <taxon>Bacillati</taxon>
        <taxon>Bacillota</taxon>
        <taxon>Bacilli</taxon>
        <taxon>Bacillales</taxon>
        <taxon>Bacillaceae</taxon>
        <taxon>Oceanobacillus</taxon>
    </lineage>
</organism>
<name>A0A345PIY5_9BACI</name>
<feature type="transmembrane region" description="Helical" evidence="1">
    <location>
        <begin position="95"/>
        <end position="117"/>
    </location>
</feature>
<feature type="transmembrane region" description="Helical" evidence="1">
    <location>
        <begin position="50"/>
        <end position="83"/>
    </location>
</feature>
<keyword evidence="1" id="KW-0812">Transmembrane</keyword>
<accession>A0A345PIY5</accession>
<dbReference type="RefSeq" id="WP_114917252.1">
    <property type="nucleotide sequence ID" value="NZ_CP024848.1"/>
</dbReference>
<dbReference type="AlphaFoldDB" id="A0A345PIY5"/>
<dbReference type="InterPro" id="IPR025241">
    <property type="entry name" value="DUF4190"/>
</dbReference>
<keyword evidence="4" id="KW-1185">Reference proteome</keyword>
<feature type="domain" description="DUF4190" evidence="2">
    <location>
        <begin position="50"/>
        <end position="113"/>
    </location>
</feature>
<dbReference type="Proteomes" id="UP000253908">
    <property type="component" value="Chromosome"/>
</dbReference>
<dbReference type="OrthoDB" id="1955244at2"/>
<reference evidence="4" key="1">
    <citation type="submission" date="2017-11" db="EMBL/GenBank/DDBJ databases">
        <authorList>
            <person name="Zhu W."/>
        </authorList>
    </citation>
    <scope>NUCLEOTIDE SEQUENCE [LARGE SCALE GENOMIC DNA]</scope>
    <source>
        <strain evidence="4">160</strain>
    </source>
</reference>
<evidence type="ECO:0000313" key="3">
    <source>
        <dbReference type="EMBL" id="AXI09965.1"/>
    </source>
</evidence>
<evidence type="ECO:0000313" key="4">
    <source>
        <dbReference type="Proteomes" id="UP000253908"/>
    </source>
</evidence>
<evidence type="ECO:0000259" key="2">
    <source>
        <dbReference type="Pfam" id="PF13828"/>
    </source>
</evidence>
<protein>
    <recommendedName>
        <fullName evidence="2">DUF4190 domain-containing protein</fullName>
    </recommendedName>
</protein>
<keyword evidence="1" id="KW-0472">Membrane</keyword>
<gene>
    <name evidence="3" type="ORF">CUC15_13980</name>
</gene>
<keyword evidence="1" id="KW-1133">Transmembrane helix</keyword>
<proteinExistence type="predicted"/>
<dbReference type="KEGG" id="ocn:CUC15_13980"/>
<sequence length="123" mass="13222">MDTELGQVSLRVLLNLVHNRSTQFKKEAGKISKLEVSNASDSKANSKGTISIIFGALSIVTSFMAVGFILGIIGLIYGVIGVRQINRFKQNGKKIAVTGILCSLFGIFLSILFSVNFGNLLIS</sequence>